<dbReference type="Proteomes" id="UP000198406">
    <property type="component" value="Unassembled WGS sequence"/>
</dbReference>
<dbReference type="EMBL" id="BDSP01000041">
    <property type="protein sequence ID" value="GAX11561.1"/>
    <property type="molecule type" value="Genomic_DNA"/>
</dbReference>
<evidence type="ECO:0000313" key="4">
    <source>
        <dbReference type="Proteomes" id="UP000198406"/>
    </source>
</evidence>
<reference evidence="3 4" key="1">
    <citation type="journal article" date="2015" name="Plant Cell">
        <title>Oil accumulation by the oleaginous diatom Fistulifera solaris as revealed by the genome and transcriptome.</title>
        <authorList>
            <person name="Tanaka T."/>
            <person name="Maeda Y."/>
            <person name="Veluchamy A."/>
            <person name="Tanaka M."/>
            <person name="Abida H."/>
            <person name="Marechal E."/>
            <person name="Bowler C."/>
            <person name="Muto M."/>
            <person name="Sunaga Y."/>
            <person name="Tanaka M."/>
            <person name="Yoshino T."/>
            <person name="Taniguchi T."/>
            <person name="Fukuda Y."/>
            <person name="Nemoto M."/>
            <person name="Matsumoto M."/>
            <person name="Wong P.S."/>
            <person name="Aburatani S."/>
            <person name="Fujibuchi W."/>
        </authorList>
    </citation>
    <scope>NUCLEOTIDE SEQUENCE [LARGE SCALE GENOMIC DNA]</scope>
    <source>
        <strain evidence="3 4">JPCC DA0580</strain>
    </source>
</reference>
<dbReference type="OrthoDB" id="45841at2759"/>
<feature type="region of interest" description="Disordered" evidence="1">
    <location>
        <begin position="1"/>
        <end position="45"/>
    </location>
</feature>
<protein>
    <submittedName>
        <fullName evidence="3">Uncharacterized protein</fullName>
    </submittedName>
</protein>
<keyword evidence="2" id="KW-0472">Membrane</keyword>
<evidence type="ECO:0000313" key="3">
    <source>
        <dbReference type="EMBL" id="GAX11561.1"/>
    </source>
</evidence>
<keyword evidence="2" id="KW-1133">Transmembrane helix</keyword>
<name>A0A1Z5JCS3_FISSO</name>
<feature type="transmembrane region" description="Helical" evidence="2">
    <location>
        <begin position="63"/>
        <end position="84"/>
    </location>
</feature>
<gene>
    <name evidence="3" type="ORF">FisN_22Lh253</name>
</gene>
<evidence type="ECO:0000256" key="1">
    <source>
        <dbReference type="SAM" id="MobiDB-lite"/>
    </source>
</evidence>
<evidence type="ECO:0000256" key="2">
    <source>
        <dbReference type="SAM" id="Phobius"/>
    </source>
</evidence>
<keyword evidence="4" id="KW-1185">Reference proteome</keyword>
<keyword evidence="2" id="KW-0812">Transmembrane</keyword>
<sequence length="428" mass="48264">MPRRGDRPTADEDDDNVHYVDDDQFHDEPLHNNYENPLPEEQPRRQFKYSTANMREDSKMKKWCCIFMTFVLMLGFMIALSMLMQHYFFSETSDNAPAAPVIDENATFNEEKATINAACARGTYNEDDGQRCQQYCLPQFFECCDPFGEYDAMKNITRNITENADNGGWGANRTMDLTNCSLDKELRGCVSYSRCQAVGEYELHQKSENGNERTVSIEPAPATLSVLCSFENLDKDPVSCESLCEDVACCYSKGPDNCMAESFDICLDYAPCQNLRPERPNILETAPDDLDVQCLWQQPSCTQACRKAECCGNPSSTCLQLDFISCLTYAACTNVTTTSIQLAPQYNQLPKVTEEVVSACGEHKALSELYSKEQMQQHASFKSCTDLCEPAKCCWVNGDANCFFEDPLGCLAWEQECQTLFSEGRRGL</sequence>
<accession>A0A1Z5JCS3</accession>
<feature type="compositionally biased region" description="Basic and acidic residues" evidence="1">
    <location>
        <begin position="1"/>
        <end position="30"/>
    </location>
</feature>
<dbReference type="AlphaFoldDB" id="A0A1Z5JCS3"/>
<comment type="caution">
    <text evidence="3">The sequence shown here is derived from an EMBL/GenBank/DDBJ whole genome shotgun (WGS) entry which is preliminary data.</text>
</comment>
<dbReference type="InParanoid" id="A0A1Z5JCS3"/>
<organism evidence="3 4">
    <name type="scientific">Fistulifera solaris</name>
    <name type="common">Oleaginous diatom</name>
    <dbReference type="NCBI Taxonomy" id="1519565"/>
    <lineage>
        <taxon>Eukaryota</taxon>
        <taxon>Sar</taxon>
        <taxon>Stramenopiles</taxon>
        <taxon>Ochrophyta</taxon>
        <taxon>Bacillariophyta</taxon>
        <taxon>Bacillariophyceae</taxon>
        <taxon>Bacillariophycidae</taxon>
        <taxon>Naviculales</taxon>
        <taxon>Naviculaceae</taxon>
        <taxon>Fistulifera</taxon>
    </lineage>
</organism>
<proteinExistence type="predicted"/>